<feature type="region of interest" description="Disordered" evidence="1">
    <location>
        <begin position="20"/>
        <end position="44"/>
    </location>
</feature>
<dbReference type="AlphaFoldDB" id="A0AB36FQB7"/>
<gene>
    <name evidence="2" type="ORF">BFV95_2637</name>
</gene>
<proteinExistence type="predicted"/>
<evidence type="ECO:0000256" key="1">
    <source>
        <dbReference type="SAM" id="MobiDB-lite"/>
    </source>
</evidence>
<dbReference type="EMBL" id="MIPY01000015">
    <property type="protein sequence ID" value="OES30721.1"/>
    <property type="molecule type" value="Genomic_DNA"/>
</dbReference>
<accession>A0AB36FQB7</accession>
<keyword evidence="3" id="KW-1185">Reference proteome</keyword>
<dbReference type="Proteomes" id="UP000095392">
    <property type="component" value="Unassembled WGS sequence"/>
</dbReference>
<evidence type="ECO:0000313" key="2">
    <source>
        <dbReference type="EMBL" id="OES30721.1"/>
    </source>
</evidence>
<evidence type="ECO:0000313" key="3">
    <source>
        <dbReference type="Proteomes" id="UP000095392"/>
    </source>
</evidence>
<reference evidence="2 3" key="1">
    <citation type="submission" date="2016-09" db="EMBL/GenBank/DDBJ databases">
        <title>Draft Genome Sequence of four Alteromonas macleodii strains isolated from copper coupons and grown long-term at elevated copper levels.</title>
        <authorList>
            <person name="Cusick K."/>
            <person name="Dale J."/>
            <person name="Little B."/>
            <person name="Biffinger J."/>
        </authorList>
    </citation>
    <scope>NUCLEOTIDE SEQUENCE [LARGE SCALE GENOMIC DNA]</scope>
    <source>
        <strain evidence="2 3">KCP01</strain>
    </source>
</reference>
<sequence>MNTRDYALLVKGSLSSTLSHKRGFHHATTKQQSDKSSSKNDINERIVRFGDGRLFN</sequence>
<comment type="caution">
    <text evidence="2">The sequence shown here is derived from an EMBL/GenBank/DDBJ whole genome shotgun (WGS) entry which is preliminary data.</text>
</comment>
<feature type="compositionally biased region" description="Basic and acidic residues" evidence="1">
    <location>
        <begin position="32"/>
        <end position="44"/>
    </location>
</feature>
<name>A0AB36FQB7_ALTMA</name>
<protein>
    <submittedName>
        <fullName evidence="2">Uncharacterized protein</fullName>
    </submittedName>
</protein>
<organism evidence="2 3">
    <name type="scientific">Alteromonas macleodii</name>
    <name type="common">Pseudoalteromonas macleodii</name>
    <dbReference type="NCBI Taxonomy" id="28108"/>
    <lineage>
        <taxon>Bacteria</taxon>
        <taxon>Pseudomonadati</taxon>
        <taxon>Pseudomonadota</taxon>
        <taxon>Gammaproteobacteria</taxon>
        <taxon>Alteromonadales</taxon>
        <taxon>Alteromonadaceae</taxon>
        <taxon>Alteromonas/Salinimonas group</taxon>
        <taxon>Alteromonas</taxon>
    </lineage>
</organism>